<evidence type="ECO:0000256" key="1">
    <source>
        <dbReference type="SAM" id="MobiDB-lite"/>
    </source>
</evidence>
<feature type="region of interest" description="Disordered" evidence="1">
    <location>
        <begin position="1"/>
        <end position="53"/>
    </location>
</feature>
<sequence>MKFMTLKNRKGHHFNSSTHSKLLNQNSKIKNKTKKKKKKKKKKTDNMDDSLSKAPKVDDKVDYSRLRKELDGVIDEYFAKMNGPTSDEKPREIHHNDFYRFTIRAEPPNVEFVKFVPKIMWCHDVGAWKRITLESAMELRSALEEFCFEWCSSRMSDAGIFCVYMRRNLRRGRNL</sequence>
<dbReference type="EMBL" id="JAPEIS010000014">
    <property type="protein sequence ID" value="KAJ8059611.1"/>
    <property type="molecule type" value="Genomic_DNA"/>
</dbReference>
<organism evidence="2 3">
    <name type="scientific">Sclerotinia nivalis</name>
    <dbReference type="NCBI Taxonomy" id="352851"/>
    <lineage>
        <taxon>Eukaryota</taxon>
        <taxon>Fungi</taxon>
        <taxon>Dikarya</taxon>
        <taxon>Ascomycota</taxon>
        <taxon>Pezizomycotina</taxon>
        <taxon>Leotiomycetes</taxon>
        <taxon>Helotiales</taxon>
        <taxon>Sclerotiniaceae</taxon>
        <taxon>Sclerotinia</taxon>
    </lineage>
</organism>
<reference evidence="2" key="1">
    <citation type="submission" date="2022-11" db="EMBL/GenBank/DDBJ databases">
        <title>Genome Resource of Sclerotinia nivalis Strain SnTB1, a Plant Pathogen Isolated from American Ginseng.</title>
        <authorList>
            <person name="Fan S."/>
        </authorList>
    </citation>
    <scope>NUCLEOTIDE SEQUENCE</scope>
    <source>
        <strain evidence="2">SnTB1</strain>
    </source>
</reference>
<dbReference type="OrthoDB" id="3529276at2759"/>
<proteinExistence type="predicted"/>
<gene>
    <name evidence="2" type="ORF">OCU04_011266</name>
</gene>
<dbReference type="AlphaFoldDB" id="A0A9X0DDL3"/>
<feature type="compositionally biased region" description="Polar residues" evidence="1">
    <location>
        <begin position="14"/>
        <end position="27"/>
    </location>
</feature>
<feature type="compositionally biased region" description="Basic residues" evidence="1">
    <location>
        <begin position="29"/>
        <end position="43"/>
    </location>
</feature>
<accession>A0A9X0DDL3</accession>
<name>A0A9X0DDL3_9HELO</name>
<protein>
    <submittedName>
        <fullName evidence="2">Uncharacterized protein</fullName>
    </submittedName>
</protein>
<evidence type="ECO:0000313" key="2">
    <source>
        <dbReference type="EMBL" id="KAJ8059611.1"/>
    </source>
</evidence>
<keyword evidence="3" id="KW-1185">Reference proteome</keyword>
<evidence type="ECO:0000313" key="3">
    <source>
        <dbReference type="Proteomes" id="UP001152300"/>
    </source>
</evidence>
<dbReference type="Proteomes" id="UP001152300">
    <property type="component" value="Unassembled WGS sequence"/>
</dbReference>
<comment type="caution">
    <text evidence="2">The sequence shown here is derived from an EMBL/GenBank/DDBJ whole genome shotgun (WGS) entry which is preliminary data.</text>
</comment>